<dbReference type="STRING" id="336988.NT96_03690"/>
<proteinExistence type="inferred from homology"/>
<keyword evidence="21" id="KW-1185">Reference proteome</keyword>
<dbReference type="eggNOG" id="COG1207">
    <property type="taxonomic scope" value="Bacteria"/>
</dbReference>
<feature type="binding site" evidence="18">
    <location>
        <position position="333"/>
    </location>
    <ligand>
        <name>acetyl-CoA</name>
        <dbReference type="ChEBI" id="CHEBI:57288"/>
    </ligand>
</feature>
<dbReference type="GO" id="GO:0000902">
    <property type="term" value="P:cell morphogenesis"/>
    <property type="evidence" value="ECO:0007669"/>
    <property type="project" value="UniProtKB-UniRule"/>
</dbReference>
<dbReference type="RefSeq" id="WP_007744345.1">
    <property type="nucleotide sequence ID" value="NZ_CM001398.1"/>
</dbReference>
<feature type="binding site" evidence="18">
    <location>
        <position position="304"/>
    </location>
    <ligand>
        <name>UDP-N-acetyl-alpha-D-glucosamine</name>
        <dbReference type="ChEBI" id="CHEBI:57705"/>
    </ligand>
</feature>
<feature type="region of interest" description="Pyrophosphorylase" evidence="18">
    <location>
        <begin position="1"/>
        <end position="216"/>
    </location>
</feature>
<feature type="binding site" evidence="18">
    <location>
        <position position="358"/>
    </location>
    <ligand>
        <name>acetyl-CoA</name>
        <dbReference type="ChEBI" id="CHEBI:57288"/>
    </ligand>
</feature>
<evidence type="ECO:0000256" key="13">
    <source>
        <dbReference type="ARBA" id="ARBA00023315"/>
    </source>
</evidence>
<dbReference type="GO" id="GO:0005737">
    <property type="term" value="C:cytoplasm"/>
    <property type="evidence" value="ECO:0007669"/>
    <property type="project" value="UniProtKB-SubCell"/>
</dbReference>
<evidence type="ECO:0000256" key="3">
    <source>
        <dbReference type="ARBA" id="ARBA00007947"/>
    </source>
</evidence>
<dbReference type="OrthoDB" id="9775031at2"/>
<keyword evidence="9 18" id="KW-0460">Magnesium</keyword>
<dbReference type="PANTHER" id="PTHR43584:SF3">
    <property type="entry name" value="BIFUNCTIONAL PROTEIN GLMU"/>
    <property type="match status" value="1"/>
</dbReference>
<keyword evidence="8 18" id="KW-0677">Repeat</keyword>
<organism evidence="20 21">
    <name type="scientific">Oenococcus kitaharae DSM 17330</name>
    <dbReference type="NCBI Taxonomy" id="1045004"/>
    <lineage>
        <taxon>Bacteria</taxon>
        <taxon>Bacillati</taxon>
        <taxon>Bacillota</taxon>
        <taxon>Bacilli</taxon>
        <taxon>Lactobacillales</taxon>
        <taxon>Lactobacillaceae</taxon>
        <taxon>Oenococcus</taxon>
    </lineage>
</organism>
<dbReference type="InterPro" id="IPR011004">
    <property type="entry name" value="Trimer_LpxA-like_sf"/>
</dbReference>
<comment type="caution">
    <text evidence="18">Lacks conserved residue(s) required for the propagation of feature annotation.</text>
</comment>
<feature type="binding site" evidence="18">
    <location>
        <position position="286"/>
    </location>
    <ligand>
        <name>UDP-N-acetyl-alpha-D-glucosamine</name>
        <dbReference type="ChEBI" id="CHEBI:57705"/>
    </ligand>
</feature>
<dbReference type="InterPro" id="IPR005882">
    <property type="entry name" value="Bifunctional_GlmU"/>
</dbReference>
<comment type="pathway">
    <text evidence="18">Nucleotide-sugar biosynthesis; UDP-N-acetyl-alpha-D-glucosamine biosynthesis; N-acetyl-alpha-D-glucosamine 1-phosphate from alpha-D-glucosamine 6-phosphate (route II): step 2/2.</text>
</comment>
<dbReference type="EC" id="2.3.1.157" evidence="18"/>
<dbReference type="InterPro" id="IPR029044">
    <property type="entry name" value="Nucleotide-diphossugar_trans"/>
</dbReference>
<dbReference type="Pfam" id="PF14602">
    <property type="entry name" value="Hexapep_2"/>
    <property type="match status" value="2"/>
</dbReference>
<accession>G9WEQ2</accession>
<evidence type="ECO:0000256" key="6">
    <source>
        <dbReference type="ARBA" id="ARBA00022695"/>
    </source>
</evidence>
<evidence type="ECO:0000256" key="4">
    <source>
        <dbReference type="ARBA" id="ARBA00022490"/>
    </source>
</evidence>
<dbReference type="GO" id="GO:0003977">
    <property type="term" value="F:UDP-N-acetylglucosamine diphosphorylase activity"/>
    <property type="evidence" value="ECO:0007669"/>
    <property type="project" value="UniProtKB-UniRule"/>
</dbReference>
<dbReference type="CDD" id="cd02540">
    <property type="entry name" value="GT2_GlmU_N_bac"/>
    <property type="match status" value="1"/>
</dbReference>
<keyword evidence="10 18" id="KW-0133">Cell shape</keyword>
<comment type="similarity">
    <text evidence="2 18">In the C-terminal section; belongs to the transferase hexapeptide repeat family.</text>
</comment>
<feature type="active site" description="Proton acceptor" evidence="18">
    <location>
        <position position="316"/>
    </location>
</feature>
<dbReference type="GO" id="GO:0016020">
    <property type="term" value="C:membrane"/>
    <property type="evidence" value="ECO:0007669"/>
    <property type="project" value="GOC"/>
</dbReference>
<feature type="binding site" evidence="18">
    <location>
        <position position="132"/>
    </location>
    <ligand>
        <name>UDP-N-acetyl-alpha-D-glucosamine</name>
        <dbReference type="ChEBI" id="CHEBI:57705"/>
    </ligand>
</feature>
<evidence type="ECO:0000256" key="5">
    <source>
        <dbReference type="ARBA" id="ARBA00022679"/>
    </source>
</evidence>
<keyword evidence="14 18" id="KW-0961">Cell wall biogenesis/degradation</keyword>
<dbReference type="AlphaFoldDB" id="G9WEQ2"/>
<dbReference type="HOGENOM" id="CLU_029499_15_2_9"/>
<dbReference type="GO" id="GO:0008360">
    <property type="term" value="P:regulation of cell shape"/>
    <property type="evidence" value="ECO:0007669"/>
    <property type="project" value="UniProtKB-KW"/>
</dbReference>
<feature type="binding site" evidence="18">
    <location>
        <position position="214"/>
    </location>
    <ligand>
        <name>UDP-N-acetyl-alpha-D-glucosamine</name>
        <dbReference type="ChEBI" id="CHEBI:57705"/>
    </ligand>
</feature>
<keyword evidence="13 18" id="KW-0012">Acyltransferase</keyword>
<feature type="region of interest" description="Linker" evidence="18">
    <location>
        <begin position="217"/>
        <end position="237"/>
    </location>
</feature>
<comment type="pathway">
    <text evidence="18">Nucleotide-sugar biosynthesis; UDP-N-acetyl-alpha-D-glucosamine biosynthesis; UDP-N-acetyl-alpha-D-glucosamine from N-acetyl-alpha-D-glucosamine 1-phosphate: step 1/1.</text>
</comment>
<dbReference type="GO" id="GO:0009245">
    <property type="term" value="P:lipid A biosynthetic process"/>
    <property type="evidence" value="ECO:0007669"/>
    <property type="project" value="UniProtKB-UniRule"/>
</dbReference>
<keyword evidence="11 18" id="KW-0573">Peptidoglycan synthesis</keyword>
<feature type="binding site" evidence="18">
    <location>
        <position position="148"/>
    </location>
    <ligand>
        <name>UDP-N-acetyl-alpha-D-glucosamine</name>
        <dbReference type="ChEBI" id="CHEBI:57705"/>
    </ligand>
</feature>
<protein>
    <recommendedName>
        <fullName evidence="18">Bifunctional protein GlmU</fullName>
    </recommendedName>
    <domain>
        <recommendedName>
            <fullName evidence="18">UDP-N-acetylglucosamine pyrophosphorylase</fullName>
            <ecNumber evidence="18">2.7.7.23</ecNumber>
        </recommendedName>
        <alternativeName>
            <fullName evidence="18">N-acetylglucosamine-1-phosphate uridyltransferase</fullName>
        </alternativeName>
    </domain>
    <domain>
        <recommendedName>
            <fullName evidence="18">Glucosamine-1-phosphate N-acetyltransferase</fullName>
            <ecNumber evidence="18">2.3.1.157</ecNumber>
        </recommendedName>
    </domain>
</protein>
<dbReference type="GO" id="GO:0019134">
    <property type="term" value="F:glucosamine-1-phosphate N-acetyltransferase activity"/>
    <property type="evidence" value="ECO:0007669"/>
    <property type="project" value="UniProtKB-UniRule"/>
</dbReference>
<gene>
    <name evidence="18" type="primary">glmU</name>
    <name evidence="20" type="ORF">OKIT_0096</name>
</gene>
<dbReference type="Pfam" id="PF12804">
    <property type="entry name" value="NTP_transf_3"/>
    <property type="match status" value="1"/>
</dbReference>
<feature type="domain" description="MobA-like NTP transferase" evidence="19">
    <location>
        <begin position="6"/>
        <end position="129"/>
    </location>
</feature>
<feature type="binding site" evidence="18">
    <location>
        <position position="69"/>
    </location>
    <ligand>
        <name>UDP-N-acetyl-alpha-D-glucosamine</name>
        <dbReference type="ChEBI" id="CHEBI:57705"/>
    </ligand>
</feature>
<feature type="binding site" evidence="18">
    <location>
        <position position="376"/>
    </location>
    <ligand>
        <name>acetyl-CoA</name>
        <dbReference type="ChEBI" id="CHEBI:57288"/>
    </ligand>
</feature>
<feature type="binding site" evidence="18">
    <location>
        <position position="23"/>
    </location>
    <ligand>
        <name>UDP-N-acetyl-alpha-D-glucosamine</name>
        <dbReference type="ChEBI" id="CHEBI:57705"/>
    </ligand>
</feature>
<evidence type="ECO:0000256" key="10">
    <source>
        <dbReference type="ARBA" id="ARBA00022960"/>
    </source>
</evidence>
<feature type="region of interest" description="N-acetyltransferase" evidence="18">
    <location>
        <begin position="238"/>
        <end position="429"/>
    </location>
</feature>
<feature type="binding site" evidence="18">
    <location>
        <position position="163"/>
    </location>
    <ligand>
        <name>UDP-N-acetyl-alpha-D-glucosamine</name>
        <dbReference type="ChEBI" id="CHEBI:57705"/>
    </ligand>
</feature>
<evidence type="ECO:0000256" key="8">
    <source>
        <dbReference type="ARBA" id="ARBA00022737"/>
    </source>
</evidence>
<comment type="cofactor">
    <cofactor evidence="18">
        <name>Mg(2+)</name>
        <dbReference type="ChEBI" id="CHEBI:18420"/>
    </cofactor>
    <text evidence="18">Binds 1 Mg(2+) ion per subunit.</text>
</comment>
<dbReference type="UniPathway" id="UPA00973"/>
<evidence type="ECO:0000256" key="2">
    <source>
        <dbReference type="ARBA" id="ARBA00007707"/>
    </source>
</evidence>
<dbReference type="Proteomes" id="UP000004959">
    <property type="component" value="Chromosome"/>
</dbReference>
<comment type="subunit">
    <text evidence="18">Homotrimer.</text>
</comment>
<dbReference type="InterPro" id="IPR001451">
    <property type="entry name" value="Hexapep"/>
</dbReference>
<comment type="similarity">
    <text evidence="3 18">In the N-terminal section; belongs to the N-acetylglucosamine-1-phosphate uridyltransferase family.</text>
</comment>
<name>G9WEQ2_9LACO</name>
<dbReference type="Gene3D" id="2.160.10.10">
    <property type="entry name" value="Hexapeptide repeat proteins"/>
    <property type="match status" value="1"/>
</dbReference>
<evidence type="ECO:0000256" key="11">
    <source>
        <dbReference type="ARBA" id="ARBA00022984"/>
    </source>
</evidence>
<evidence type="ECO:0000256" key="12">
    <source>
        <dbReference type="ARBA" id="ARBA00023268"/>
    </source>
</evidence>
<feature type="binding site" evidence="18">
    <location>
        <position position="393"/>
    </location>
    <ligand>
        <name>acetyl-CoA</name>
        <dbReference type="ChEBI" id="CHEBI:57288"/>
    </ligand>
</feature>
<dbReference type="PANTHER" id="PTHR43584">
    <property type="entry name" value="NUCLEOTIDYL TRANSFERASE"/>
    <property type="match status" value="1"/>
</dbReference>
<evidence type="ECO:0000256" key="1">
    <source>
        <dbReference type="ARBA" id="ARBA00004496"/>
    </source>
</evidence>
<keyword evidence="12 18" id="KW-0511">Multifunctional enzyme</keyword>
<dbReference type="InterPro" id="IPR050065">
    <property type="entry name" value="GlmU-like"/>
</dbReference>
<dbReference type="GO" id="GO:0009252">
    <property type="term" value="P:peptidoglycan biosynthetic process"/>
    <property type="evidence" value="ECO:0007669"/>
    <property type="project" value="UniProtKB-UniRule"/>
</dbReference>
<feature type="binding site" evidence="18">
    <location>
        <position position="319"/>
    </location>
    <ligand>
        <name>UDP-N-acetyl-alpha-D-glucosamine</name>
        <dbReference type="ChEBI" id="CHEBI:57705"/>
    </ligand>
</feature>
<feature type="binding site" evidence="18">
    <location>
        <begin position="339"/>
        <end position="340"/>
    </location>
    <ligand>
        <name>acetyl-CoA</name>
        <dbReference type="ChEBI" id="CHEBI:57288"/>
    </ligand>
</feature>
<reference evidence="20 21" key="1">
    <citation type="journal article" date="2012" name="PLoS ONE">
        <title>Functional divergence in the genus oenococcus as predicted by genome sequencing of the newly-described species, Oenococcus kitaharae.</title>
        <authorList>
            <person name="Borneman A.R."/>
            <person name="McCarthy J.M."/>
            <person name="Chambers P.J."/>
            <person name="Bartowsky E.J."/>
        </authorList>
    </citation>
    <scope>NUCLEOTIDE SEQUENCE [LARGE SCALE GENOMIC DNA]</scope>
    <source>
        <strain evidence="21">DSM17330</strain>
    </source>
</reference>
<evidence type="ECO:0000313" key="21">
    <source>
        <dbReference type="Proteomes" id="UP000004959"/>
    </source>
</evidence>
<dbReference type="HAMAP" id="MF_01631">
    <property type="entry name" value="GlmU"/>
    <property type="match status" value="1"/>
</dbReference>
<dbReference type="UniPathway" id="UPA00113">
    <property type="reaction ID" value="UER00532"/>
</dbReference>
<keyword evidence="5 18" id="KW-0808">Transferase</keyword>
<evidence type="ECO:0000256" key="18">
    <source>
        <dbReference type="HAMAP-Rule" id="MF_01631"/>
    </source>
</evidence>
<evidence type="ECO:0000256" key="9">
    <source>
        <dbReference type="ARBA" id="ARBA00022842"/>
    </source>
</evidence>
<comment type="catalytic activity">
    <reaction evidence="15 18">
        <text>alpha-D-glucosamine 1-phosphate + acetyl-CoA = N-acetyl-alpha-D-glucosamine 1-phosphate + CoA + H(+)</text>
        <dbReference type="Rhea" id="RHEA:13725"/>
        <dbReference type="ChEBI" id="CHEBI:15378"/>
        <dbReference type="ChEBI" id="CHEBI:57287"/>
        <dbReference type="ChEBI" id="CHEBI:57288"/>
        <dbReference type="ChEBI" id="CHEBI:57776"/>
        <dbReference type="ChEBI" id="CHEBI:58516"/>
        <dbReference type="EC" id="2.3.1.157"/>
    </reaction>
</comment>
<dbReference type="Gene3D" id="3.90.550.10">
    <property type="entry name" value="Spore Coat Polysaccharide Biosynthesis Protein SpsA, Chain A"/>
    <property type="match status" value="1"/>
</dbReference>
<sequence>MSEIDVVILAAGKGSRMKDNFPKPLHEVAGLPILEWVCRAVRKIEPHKIIAVQSASEDFASYVDETVVQAQQLGSADALQAAFSKVDAEKILVINGDMPLVTGDVLADLVAKGEGFDAAVLTTILKHPFGYGRIIPVGQRNVVEQIVEEKDATDDQRQIQLINSGIYLFRTEYIKRTISQVTANNAQKEFYLTDALPGARIVQADDWRDLLGVNDQKQLADANQLARKRINEQLMANGVSMIDPQSTYIDANVVVGAGTVIKPGTVIERDSVIGADNEIGPYAHLREKTVTGTDVHIGNFVETKNAEIGAHTHIGHLTYVGDARIGESVNIGAGTIFVNYDGKNKHITKVGDHAFIGSNTKLIAPVDIAREAITAAGSTITADVAEHAMGIARQRQTNKPEFWDRLPHEDFAQAYREKKRQENQAPDES</sequence>
<dbReference type="SUPFAM" id="SSF51161">
    <property type="entry name" value="Trimeric LpxA-like enzymes"/>
    <property type="match status" value="1"/>
</dbReference>
<comment type="function">
    <text evidence="17 18">Catalyzes the last two sequential reactions in the de novo biosynthetic pathway for UDP-N-acetylglucosamine (UDP-GlcNAc). The C-terminal domain catalyzes the transfer of acetyl group from acetyl coenzyme A to glucosamine-1-phosphate (GlcN-1-P) to produce N-acetylglucosamine-1-phosphate (GlcNAc-1-P), which is converted into UDP-GlcNAc by the transfer of uridine 5-monophosphate (from uridine 5-triphosphate), a reaction catalyzed by the N-terminal domain.</text>
</comment>
<comment type="catalytic activity">
    <reaction evidence="16 18">
        <text>N-acetyl-alpha-D-glucosamine 1-phosphate + UTP + H(+) = UDP-N-acetyl-alpha-D-glucosamine + diphosphate</text>
        <dbReference type="Rhea" id="RHEA:13509"/>
        <dbReference type="ChEBI" id="CHEBI:15378"/>
        <dbReference type="ChEBI" id="CHEBI:33019"/>
        <dbReference type="ChEBI" id="CHEBI:46398"/>
        <dbReference type="ChEBI" id="CHEBI:57705"/>
        <dbReference type="ChEBI" id="CHEBI:57776"/>
        <dbReference type="EC" id="2.7.7.23"/>
    </reaction>
</comment>
<comment type="caution">
    <text evidence="20">The sequence shown here is derived from an EMBL/GenBank/DDBJ whole genome shotgun (WGS) entry which is preliminary data.</text>
</comment>
<evidence type="ECO:0000313" key="20">
    <source>
        <dbReference type="EMBL" id="EHN58225.1"/>
    </source>
</evidence>
<evidence type="ECO:0000256" key="14">
    <source>
        <dbReference type="ARBA" id="ARBA00023316"/>
    </source>
</evidence>
<keyword evidence="7 18" id="KW-0479">Metal-binding</keyword>
<dbReference type="GO" id="GO:0006048">
    <property type="term" value="P:UDP-N-acetylglucosamine biosynthetic process"/>
    <property type="evidence" value="ECO:0007669"/>
    <property type="project" value="UniProtKB-UniPathway"/>
</dbReference>
<feature type="binding site" evidence="18">
    <location>
        <position position="214"/>
    </location>
    <ligand>
        <name>Mg(2+)</name>
        <dbReference type="ChEBI" id="CHEBI:18420"/>
    </ligand>
</feature>
<dbReference type="InterPro" id="IPR025877">
    <property type="entry name" value="MobA-like_NTP_Trfase"/>
</dbReference>
<feature type="binding site" evidence="18">
    <location>
        <position position="330"/>
    </location>
    <ligand>
        <name>UDP-N-acetyl-alpha-D-glucosamine</name>
        <dbReference type="ChEBI" id="CHEBI:57705"/>
    </ligand>
</feature>
<feature type="binding site" evidence="18">
    <location>
        <position position="97"/>
    </location>
    <ligand>
        <name>Mg(2+)</name>
        <dbReference type="ChEBI" id="CHEBI:18420"/>
    </ligand>
</feature>
<comment type="subcellular location">
    <subcellularLocation>
        <location evidence="1 18">Cytoplasm</location>
    </subcellularLocation>
</comment>
<dbReference type="EC" id="2.7.7.23" evidence="18"/>
<dbReference type="PATRIC" id="fig|1045004.4.peg.98"/>
<evidence type="ECO:0000256" key="16">
    <source>
        <dbReference type="ARBA" id="ARBA00048493"/>
    </source>
</evidence>
<dbReference type="EMBL" id="AFVZ01000001">
    <property type="protein sequence ID" value="EHN58225.1"/>
    <property type="molecule type" value="Genomic_DNA"/>
</dbReference>
<evidence type="ECO:0000256" key="17">
    <source>
        <dbReference type="ARBA" id="ARBA00049628"/>
    </source>
</evidence>
<evidence type="ECO:0000256" key="15">
    <source>
        <dbReference type="ARBA" id="ARBA00048247"/>
    </source>
</evidence>
<evidence type="ECO:0000259" key="19">
    <source>
        <dbReference type="Pfam" id="PF12804"/>
    </source>
</evidence>
<dbReference type="GO" id="GO:0071555">
    <property type="term" value="P:cell wall organization"/>
    <property type="evidence" value="ECO:0007669"/>
    <property type="project" value="UniProtKB-KW"/>
</dbReference>
<evidence type="ECO:0000256" key="7">
    <source>
        <dbReference type="ARBA" id="ARBA00022723"/>
    </source>
</evidence>
<keyword evidence="4 18" id="KW-0963">Cytoplasm</keyword>
<dbReference type="SUPFAM" id="SSF53448">
    <property type="entry name" value="Nucleotide-diphospho-sugar transferases"/>
    <property type="match status" value="1"/>
</dbReference>
<dbReference type="GO" id="GO:0000287">
    <property type="term" value="F:magnesium ion binding"/>
    <property type="evidence" value="ECO:0007669"/>
    <property type="project" value="UniProtKB-UniRule"/>
</dbReference>
<comment type="pathway">
    <text evidence="18">Bacterial outer membrane biogenesis; LPS lipid A biosynthesis.</text>
</comment>
<feature type="binding site" evidence="18">
    <location>
        <begin position="9"/>
        <end position="12"/>
    </location>
    <ligand>
        <name>UDP-N-acetyl-alpha-D-glucosamine</name>
        <dbReference type="ChEBI" id="CHEBI:57705"/>
    </ligand>
</feature>
<keyword evidence="6 18" id="KW-0548">Nucleotidyltransferase</keyword>